<gene>
    <name evidence="1" type="ordered locus">MROS_2530</name>
</gene>
<dbReference type="KEGG" id="mro:MROS_2530"/>
<protein>
    <submittedName>
        <fullName evidence="1">Uncharacterized protein</fullName>
    </submittedName>
</protein>
<accession>I6Z9E4</accession>
<dbReference type="EMBL" id="CP003557">
    <property type="protein sequence ID" value="AFN75760.1"/>
    <property type="molecule type" value="Genomic_DNA"/>
</dbReference>
<keyword evidence="2" id="KW-1185">Reference proteome</keyword>
<dbReference type="Proteomes" id="UP000009011">
    <property type="component" value="Chromosome"/>
</dbReference>
<dbReference type="AlphaFoldDB" id="I6Z9E4"/>
<evidence type="ECO:0000313" key="1">
    <source>
        <dbReference type="EMBL" id="AFN75760.1"/>
    </source>
</evidence>
<name>I6Z9E4_MELRP</name>
<evidence type="ECO:0000313" key="2">
    <source>
        <dbReference type="Proteomes" id="UP000009011"/>
    </source>
</evidence>
<proteinExistence type="predicted"/>
<sequence length="367" mass="42170">MILKLHTLRDNAENLFDYKKIDWENVQKYLRSKSSAERLIDLMNEIRLMFGIMDSVRLQDIAKSINEISGSYVSGQFYENDYLRLMAKYGNNANYVYSFLVNKFPANNFETDIYYNDPIEAETMQVIKKITETELPDPIEVSEELKSISDTGVYVREYKEIPETEANKINVDEVSIGFDLPDNDIISEIKDINPEPINNIPDTNIKPIETTVKQTSVKNSPMVYIKPGTNNISVENVLTGKILVSKGTVQFLRRLLNPRGLERTLNNLGFPVDLLPAAEKYLSELSETSTIKNEVLDWIKNNYTYFINGDIDEVTKSLNNYLLLDPYVISVFGYPIEIYSDPYHLRQYILYGLGGLAGFMILRKLLK</sequence>
<dbReference type="HOGENOM" id="CLU_753999_0_0_10"/>
<dbReference type="PATRIC" id="fig|1191523.3.peg.2665"/>
<dbReference type="STRING" id="1191523.MROS_2530"/>
<organism evidence="1 2">
    <name type="scientific">Melioribacter roseus (strain DSM 23840 / JCM 17771 / VKM B-2668 / P3M-2)</name>
    <dbReference type="NCBI Taxonomy" id="1191523"/>
    <lineage>
        <taxon>Bacteria</taxon>
        <taxon>Pseudomonadati</taxon>
        <taxon>Ignavibacteriota</taxon>
        <taxon>Ignavibacteria</taxon>
        <taxon>Ignavibacteriales</taxon>
        <taxon>Melioribacteraceae</taxon>
        <taxon>Melioribacter</taxon>
    </lineage>
</organism>
<reference evidence="1 2" key="1">
    <citation type="journal article" date="2013" name="PLoS ONE">
        <title>Genomic analysis of Melioribacter roseus, facultatively anaerobic organotrophic bacterium representing a novel deep lineage within Bacteriodetes/Chlorobi group.</title>
        <authorList>
            <person name="Kadnikov V.V."/>
            <person name="Mardanov A.V."/>
            <person name="Podosokorskaya O.A."/>
            <person name="Gavrilov S.N."/>
            <person name="Kublanov I.V."/>
            <person name="Beletsky A.V."/>
            <person name="Bonch-Osmolovskaya E.A."/>
            <person name="Ravin N.V."/>
        </authorList>
    </citation>
    <scope>NUCLEOTIDE SEQUENCE [LARGE SCALE GENOMIC DNA]</scope>
    <source>
        <strain evidence="2">JCM 17771 / P3M-2</strain>
    </source>
</reference>